<name>A0A7D5E1L6_9PAST</name>
<reference evidence="2 3" key="1">
    <citation type="submission" date="2020-06" db="EMBL/GenBank/DDBJ databases">
        <title>Mannheimia pernigra sp. nov. isolated from bovine respiratory tract.</title>
        <authorList>
            <person name="Kuhnert P."/>
            <person name="Akarsu-Egger H."/>
        </authorList>
    </citation>
    <scope>NUCLEOTIDE SEQUENCE [LARGE SCALE GENOMIC DNA]</scope>
    <source>
        <strain evidence="2 3">BNO311</strain>
    </source>
</reference>
<dbReference type="EMBL" id="CP055306">
    <property type="protein sequence ID" value="QLB40842.1"/>
    <property type="molecule type" value="Genomic_DNA"/>
</dbReference>
<organism evidence="2 3">
    <name type="scientific">Mannheimia pernigra</name>
    <dbReference type="NCBI Taxonomy" id="111844"/>
    <lineage>
        <taxon>Bacteria</taxon>
        <taxon>Pseudomonadati</taxon>
        <taxon>Pseudomonadota</taxon>
        <taxon>Gammaproteobacteria</taxon>
        <taxon>Pasteurellales</taxon>
        <taxon>Pasteurellaceae</taxon>
        <taxon>Mannheimia</taxon>
    </lineage>
</organism>
<protein>
    <submittedName>
        <fullName evidence="2">DUF551 domain-containing protein</fullName>
    </submittedName>
</protein>
<evidence type="ECO:0000259" key="1">
    <source>
        <dbReference type="Pfam" id="PF04448"/>
    </source>
</evidence>
<dbReference type="InterPro" id="IPR007539">
    <property type="entry name" value="DUF551"/>
</dbReference>
<sequence>MNEDKYFSVDVSNDIHILNLHETLEQAKQSCLNGATEAYEFADDMDDHESYEAYDLPYAVYGVVLGRAKSDIRPLTDEERESELFGEVEQVIEPPTLVENNSWISVKDRLPEPFYTSEQYRMPANRHLIYYTEDEEYWFIGFGWYLYDSKEDEKGDLIPYWELEDSFFDEVTVTHWQPLPQPPKEEK</sequence>
<dbReference type="Proteomes" id="UP000509660">
    <property type="component" value="Chromosome"/>
</dbReference>
<feature type="domain" description="DUF551" evidence="1">
    <location>
        <begin position="102"/>
        <end position="184"/>
    </location>
</feature>
<dbReference type="RefSeq" id="WP_176810089.1">
    <property type="nucleotide sequence ID" value="NZ_CP055306.1"/>
</dbReference>
<dbReference type="Pfam" id="PF04448">
    <property type="entry name" value="DUF551"/>
    <property type="match status" value="1"/>
</dbReference>
<accession>A0A7D5E1L6</accession>
<gene>
    <name evidence="2" type="ORF">HV559_08155</name>
</gene>
<dbReference type="AlphaFoldDB" id="A0A7D5E1L6"/>
<evidence type="ECO:0000313" key="3">
    <source>
        <dbReference type="Proteomes" id="UP000509660"/>
    </source>
</evidence>
<keyword evidence="3" id="KW-1185">Reference proteome</keyword>
<proteinExistence type="predicted"/>
<evidence type="ECO:0000313" key="2">
    <source>
        <dbReference type="EMBL" id="QLB40842.1"/>
    </source>
</evidence>